<feature type="compositionally biased region" description="Basic and acidic residues" evidence="1">
    <location>
        <begin position="27"/>
        <end position="38"/>
    </location>
</feature>
<dbReference type="Proteomes" id="UP001160148">
    <property type="component" value="Unassembled WGS sequence"/>
</dbReference>
<accession>A0AAV0XNW3</accession>
<protein>
    <submittedName>
        <fullName evidence="2">Uncharacterized protein</fullName>
    </submittedName>
</protein>
<evidence type="ECO:0000313" key="3">
    <source>
        <dbReference type="Proteomes" id="UP001160148"/>
    </source>
</evidence>
<name>A0AAV0XNW3_9HEMI</name>
<feature type="compositionally biased region" description="Polar residues" evidence="1">
    <location>
        <begin position="1"/>
        <end position="14"/>
    </location>
</feature>
<comment type="caution">
    <text evidence="2">The sequence shown here is derived from an EMBL/GenBank/DDBJ whole genome shotgun (WGS) entry which is preliminary data.</text>
</comment>
<feature type="region of interest" description="Disordered" evidence="1">
    <location>
        <begin position="1"/>
        <end position="126"/>
    </location>
</feature>
<feature type="region of interest" description="Disordered" evidence="1">
    <location>
        <begin position="315"/>
        <end position="337"/>
    </location>
</feature>
<reference evidence="2 3" key="1">
    <citation type="submission" date="2023-01" db="EMBL/GenBank/DDBJ databases">
        <authorList>
            <person name="Whitehead M."/>
        </authorList>
    </citation>
    <scope>NUCLEOTIDE SEQUENCE [LARGE SCALE GENOMIC DNA]</scope>
</reference>
<keyword evidence="3" id="KW-1185">Reference proteome</keyword>
<gene>
    <name evidence="2" type="ORF">MEUPH1_LOCUS23663</name>
</gene>
<dbReference type="AlphaFoldDB" id="A0AAV0XNW3"/>
<feature type="region of interest" description="Disordered" evidence="1">
    <location>
        <begin position="186"/>
        <end position="206"/>
    </location>
</feature>
<evidence type="ECO:0000313" key="2">
    <source>
        <dbReference type="EMBL" id="CAI6369423.1"/>
    </source>
</evidence>
<dbReference type="EMBL" id="CARXXK010000005">
    <property type="protein sequence ID" value="CAI6369423.1"/>
    <property type="molecule type" value="Genomic_DNA"/>
</dbReference>
<feature type="compositionally biased region" description="Low complexity" evidence="1">
    <location>
        <begin position="61"/>
        <end position="72"/>
    </location>
</feature>
<proteinExistence type="predicted"/>
<evidence type="ECO:0000256" key="1">
    <source>
        <dbReference type="SAM" id="MobiDB-lite"/>
    </source>
</evidence>
<organism evidence="2 3">
    <name type="scientific">Macrosiphum euphorbiae</name>
    <name type="common">potato aphid</name>
    <dbReference type="NCBI Taxonomy" id="13131"/>
    <lineage>
        <taxon>Eukaryota</taxon>
        <taxon>Metazoa</taxon>
        <taxon>Ecdysozoa</taxon>
        <taxon>Arthropoda</taxon>
        <taxon>Hexapoda</taxon>
        <taxon>Insecta</taxon>
        <taxon>Pterygota</taxon>
        <taxon>Neoptera</taxon>
        <taxon>Paraneoptera</taxon>
        <taxon>Hemiptera</taxon>
        <taxon>Sternorrhyncha</taxon>
        <taxon>Aphidomorpha</taxon>
        <taxon>Aphidoidea</taxon>
        <taxon>Aphididae</taxon>
        <taxon>Macrosiphini</taxon>
        <taxon>Macrosiphum</taxon>
    </lineage>
</organism>
<sequence>MTSKNDQIPNSSGSLRKPSLLTAGSKSVEDQKTRHDSGSKTSLSAVKWHSAPATEREDGRSSSSASKSTSAAIEMSAAGGGGGGGWRPLQRQKVVTAAPTLEEDEDGRPASVAAAADADRSPRKRSLAVRRGYSCQEPCAARRPMTMNSCGCVAVGGVGGAITAAGENRRRWLSADTGGNGHAVAGTSRSMECLPSPQPPSTPHHLHRSSFIMAADDRKSLDSGLDDVAATAAAAEMADRRRGMFASTRTSVPSHLSLALPSCERRLTILSPHTHTPSTPFYSTSSTETAWHFCTSSTTAAMSSSTSFASHSTASTSAVTSTCRPRKKNQPGMVLPRLVLPGSSDLDIFSQ</sequence>